<dbReference type="InterPro" id="IPR010972">
    <property type="entry name" value="Beta-PGM"/>
</dbReference>
<dbReference type="SFLD" id="SFLDF00046">
    <property type="entry name" value="beta-phosphoglucomutase"/>
    <property type="match status" value="1"/>
</dbReference>
<dbReference type="CDD" id="cd02598">
    <property type="entry name" value="HAD_BPGM"/>
    <property type="match status" value="1"/>
</dbReference>
<dbReference type="NCBIfam" id="TIGR01509">
    <property type="entry name" value="HAD-SF-IA-v3"/>
    <property type="match status" value="1"/>
</dbReference>
<dbReference type="SFLD" id="SFLDS00003">
    <property type="entry name" value="Haloacid_Dehalogenase"/>
    <property type="match status" value="1"/>
</dbReference>
<dbReference type="Gene3D" id="1.10.150.240">
    <property type="entry name" value="Putative phosphatase, domain 2"/>
    <property type="match status" value="1"/>
</dbReference>
<proteinExistence type="inferred from homology"/>
<dbReference type="Pfam" id="PF00702">
    <property type="entry name" value="Hydrolase"/>
    <property type="match status" value="1"/>
</dbReference>
<dbReference type="InterPro" id="IPR036412">
    <property type="entry name" value="HAD-like_sf"/>
</dbReference>
<dbReference type="EMBL" id="BAABLF010000001">
    <property type="protein sequence ID" value="GAA5186384.1"/>
    <property type="molecule type" value="Genomic_DNA"/>
</dbReference>
<protein>
    <submittedName>
        <fullName evidence="2">Beta-phosphoglucomutase</fullName>
    </submittedName>
</protein>
<accession>A0ABP9RT62</accession>
<dbReference type="Gene3D" id="3.40.50.1000">
    <property type="entry name" value="HAD superfamily/HAD-like"/>
    <property type="match status" value="1"/>
</dbReference>
<reference evidence="3" key="1">
    <citation type="journal article" date="2019" name="Int. J. Syst. Evol. Microbiol.">
        <title>The Global Catalogue of Microorganisms (GCM) 10K type strain sequencing project: providing services to taxonomists for standard genome sequencing and annotation.</title>
        <authorList>
            <consortium name="The Broad Institute Genomics Platform"/>
            <consortium name="The Broad Institute Genome Sequencing Center for Infectious Disease"/>
            <person name="Wu L."/>
            <person name="Ma J."/>
        </authorList>
    </citation>
    <scope>NUCLEOTIDE SEQUENCE [LARGE SCALE GENOMIC DNA]</scope>
    <source>
        <strain evidence="3">JCM 18720</strain>
    </source>
</reference>
<keyword evidence="3" id="KW-1185">Reference proteome</keyword>
<comment type="similarity">
    <text evidence="1">Belongs to the HAD-like hydrolase superfamily. CbbY/CbbZ/Gph/YieH family.</text>
</comment>
<sequence length="238" mass="25619">MAVDTPSRDTTAIRACIFDLDGVVVDTAKYHFLAWRRLADSLGIPFSEQDNERLKGVSRIESLKLILALGNQTLSEAEFEQALVQKNAWYLEYIEQLDASEILPGADTLLAALKRDGVPVALGSASKNAVLILERLNLTDAFDAIVDGTRVSEAKPDPEVFLTAARELNTAPQHCLVFEDAAAGVQAARNAGMHVVGIGEEAALPDADFVLPGLAQITLDQIQERIAQGQGAVLQKEA</sequence>
<dbReference type="SFLD" id="SFLDG01129">
    <property type="entry name" value="C1.5:_HAD__Beta-PGM__Phosphata"/>
    <property type="match status" value="1"/>
</dbReference>
<gene>
    <name evidence="2" type="primary">pgmB</name>
    <name evidence="2" type="ORF">GCM10025772_01790</name>
</gene>
<evidence type="ECO:0000313" key="3">
    <source>
        <dbReference type="Proteomes" id="UP001501600"/>
    </source>
</evidence>
<comment type="caution">
    <text evidence="2">The sequence shown here is derived from an EMBL/GenBank/DDBJ whole genome shotgun (WGS) entry which is preliminary data.</text>
</comment>
<dbReference type="NCBIfam" id="TIGR01990">
    <property type="entry name" value="bPGM"/>
    <property type="match status" value="1"/>
</dbReference>
<dbReference type="Proteomes" id="UP001501600">
    <property type="component" value="Unassembled WGS sequence"/>
</dbReference>
<dbReference type="SFLD" id="SFLDG01135">
    <property type="entry name" value="C1.5.6:_HAD__Beta-PGM__Phospha"/>
    <property type="match status" value="1"/>
</dbReference>
<dbReference type="NCBIfam" id="TIGR02009">
    <property type="entry name" value="PGMB-YQAB-SF"/>
    <property type="match status" value="1"/>
</dbReference>
<organism evidence="2 3">
    <name type="scientific">Ferrimonas gelatinilytica</name>
    <dbReference type="NCBI Taxonomy" id="1255257"/>
    <lineage>
        <taxon>Bacteria</taxon>
        <taxon>Pseudomonadati</taxon>
        <taxon>Pseudomonadota</taxon>
        <taxon>Gammaproteobacteria</taxon>
        <taxon>Alteromonadales</taxon>
        <taxon>Ferrimonadaceae</taxon>
        <taxon>Ferrimonas</taxon>
    </lineage>
</organism>
<dbReference type="RefSeq" id="WP_345315145.1">
    <property type="nucleotide sequence ID" value="NZ_BAABLF010000001.1"/>
</dbReference>
<dbReference type="PANTHER" id="PTHR18901">
    <property type="entry name" value="2-DEOXYGLUCOSE-6-PHOSPHATE PHOSPHATASE 2"/>
    <property type="match status" value="1"/>
</dbReference>
<dbReference type="InterPro" id="IPR023214">
    <property type="entry name" value="HAD_sf"/>
</dbReference>
<evidence type="ECO:0000313" key="2">
    <source>
        <dbReference type="EMBL" id="GAA5186384.1"/>
    </source>
</evidence>
<evidence type="ECO:0000256" key="1">
    <source>
        <dbReference type="ARBA" id="ARBA00006171"/>
    </source>
</evidence>
<dbReference type="SUPFAM" id="SSF56784">
    <property type="entry name" value="HAD-like"/>
    <property type="match status" value="1"/>
</dbReference>
<name>A0ABP9RT62_9GAMM</name>
<dbReference type="PANTHER" id="PTHR18901:SF38">
    <property type="entry name" value="PSEUDOURIDINE-5'-PHOSPHATASE"/>
    <property type="match status" value="1"/>
</dbReference>
<dbReference type="InterPro" id="IPR023198">
    <property type="entry name" value="PGP-like_dom2"/>
</dbReference>
<dbReference type="InterPro" id="IPR010976">
    <property type="entry name" value="B-phosphoglucomutase_hydrolase"/>
</dbReference>
<dbReference type="InterPro" id="IPR006439">
    <property type="entry name" value="HAD-SF_hydro_IA"/>
</dbReference>
<dbReference type="PRINTS" id="PR00413">
    <property type="entry name" value="HADHALOGNASE"/>
</dbReference>